<keyword evidence="1" id="KW-0812">Transmembrane</keyword>
<name>U6SKF3_9BACI</name>
<proteinExistence type="predicted"/>
<feature type="transmembrane region" description="Helical" evidence="1">
    <location>
        <begin position="72"/>
        <end position="91"/>
    </location>
</feature>
<organism evidence="2 3">
    <name type="scientific">Alkalihalophilus marmarensis DSM 21297</name>
    <dbReference type="NCBI Taxonomy" id="1188261"/>
    <lineage>
        <taxon>Bacteria</taxon>
        <taxon>Bacillati</taxon>
        <taxon>Bacillota</taxon>
        <taxon>Bacilli</taxon>
        <taxon>Bacillales</taxon>
        <taxon>Bacillaceae</taxon>
        <taxon>Alkalihalophilus</taxon>
    </lineage>
</organism>
<evidence type="ECO:0000256" key="1">
    <source>
        <dbReference type="SAM" id="Phobius"/>
    </source>
</evidence>
<sequence>MRFLIVVIILLNYMFTWAAIVISGLMLTVGHIPADQDGKWSIFFSYTGLMLPIQIGAALVLFILLKRLEARSIWYILVLSTPFLLFGWYSYEVYSLIF</sequence>
<dbReference type="EMBL" id="ATAE01000042">
    <property type="protein sequence ID" value="ERN51832.1"/>
    <property type="molecule type" value="Genomic_DNA"/>
</dbReference>
<keyword evidence="1" id="KW-1133">Transmembrane helix</keyword>
<keyword evidence="3" id="KW-1185">Reference proteome</keyword>
<evidence type="ECO:0000313" key="2">
    <source>
        <dbReference type="EMBL" id="ERN51832.1"/>
    </source>
</evidence>
<feature type="transmembrane region" description="Helical" evidence="1">
    <location>
        <begin position="42"/>
        <end position="65"/>
    </location>
</feature>
<protein>
    <submittedName>
        <fullName evidence="2">Uncharacterized protein</fullName>
    </submittedName>
</protein>
<dbReference type="Proteomes" id="UP000017170">
    <property type="component" value="Unassembled WGS sequence"/>
</dbReference>
<evidence type="ECO:0000313" key="3">
    <source>
        <dbReference type="Proteomes" id="UP000017170"/>
    </source>
</evidence>
<reference evidence="2 3" key="1">
    <citation type="journal article" date="2013" name="Genome Announc.">
        <title>Genome Sequence of the Extreme Obligate Alkaliphile Bacillus marmarensis Strain DSM 21297.</title>
        <authorList>
            <person name="Wernick D.G."/>
            <person name="Choi K.Y."/>
            <person name="Tat C.A."/>
            <person name="Lafontaine Rivera J.G."/>
            <person name="Liao J.C."/>
        </authorList>
    </citation>
    <scope>NUCLEOTIDE SEQUENCE [LARGE SCALE GENOMIC DNA]</scope>
    <source>
        <strain evidence="2 3">DSM 21297</strain>
    </source>
</reference>
<accession>U6SKF3</accession>
<dbReference type="AlphaFoldDB" id="U6SKF3"/>
<comment type="caution">
    <text evidence="2">The sequence shown here is derived from an EMBL/GenBank/DDBJ whole genome shotgun (WGS) entry which is preliminary data.</text>
</comment>
<keyword evidence="1" id="KW-0472">Membrane</keyword>
<gene>
    <name evidence="2" type="ORF">A33I_18650</name>
</gene>